<feature type="transmembrane region" description="Helical" evidence="2">
    <location>
        <begin position="838"/>
        <end position="860"/>
    </location>
</feature>
<reference evidence="4 5" key="2">
    <citation type="journal article" date="2008" name="Nature">
        <title>The Phaeodactylum genome reveals the evolutionary history of diatom genomes.</title>
        <authorList>
            <person name="Bowler C."/>
            <person name="Allen A.E."/>
            <person name="Badger J.H."/>
            <person name="Grimwood J."/>
            <person name="Jabbari K."/>
            <person name="Kuo A."/>
            <person name="Maheswari U."/>
            <person name="Martens C."/>
            <person name="Maumus F."/>
            <person name="Otillar R.P."/>
            <person name="Rayko E."/>
            <person name="Salamov A."/>
            <person name="Vandepoele K."/>
            <person name="Beszteri B."/>
            <person name="Gruber A."/>
            <person name="Heijde M."/>
            <person name="Katinka M."/>
            <person name="Mock T."/>
            <person name="Valentin K."/>
            <person name="Verret F."/>
            <person name="Berges J.A."/>
            <person name="Brownlee C."/>
            <person name="Cadoret J.P."/>
            <person name="Chiovitti A."/>
            <person name="Choi C.J."/>
            <person name="Coesel S."/>
            <person name="De Martino A."/>
            <person name="Detter J.C."/>
            <person name="Durkin C."/>
            <person name="Falciatore A."/>
            <person name="Fournet J."/>
            <person name="Haruta M."/>
            <person name="Huysman M.J."/>
            <person name="Jenkins B.D."/>
            <person name="Jiroutova K."/>
            <person name="Jorgensen R.E."/>
            <person name="Joubert Y."/>
            <person name="Kaplan A."/>
            <person name="Kroger N."/>
            <person name="Kroth P.G."/>
            <person name="La Roche J."/>
            <person name="Lindquist E."/>
            <person name="Lommer M."/>
            <person name="Martin-Jezequel V."/>
            <person name="Lopez P.J."/>
            <person name="Lucas S."/>
            <person name="Mangogna M."/>
            <person name="McGinnis K."/>
            <person name="Medlin L.K."/>
            <person name="Montsant A."/>
            <person name="Oudot-Le Secq M.P."/>
            <person name="Napoli C."/>
            <person name="Obornik M."/>
            <person name="Parker M.S."/>
            <person name="Petit J.L."/>
            <person name="Porcel B.M."/>
            <person name="Poulsen N."/>
            <person name="Robison M."/>
            <person name="Rychlewski L."/>
            <person name="Rynearson T.A."/>
            <person name="Schmutz J."/>
            <person name="Shapiro H."/>
            <person name="Siaut M."/>
            <person name="Stanley M."/>
            <person name="Sussman M.R."/>
            <person name="Taylor A.R."/>
            <person name="Vardi A."/>
            <person name="von Dassow P."/>
            <person name="Vyverman W."/>
            <person name="Willis A."/>
            <person name="Wyrwicz L.S."/>
            <person name="Rokhsar D.S."/>
            <person name="Weissenbach J."/>
            <person name="Armbrust E.V."/>
            <person name="Green B.R."/>
            <person name="Van de Peer Y."/>
            <person name="Grigoriev I.V."/>
        </authorList>
    </citation>
    <scope>NUCLEOTIDE SEQUENCE [LARGE SCALE GENOMIC DNA]</scope>
    <source>
        <strain evidence="4 5">CCMP1335</strain>
    </source>
</reference>
<reference evidence="4 5" key="1">
    <citation type="journal article" date="2004" name="Science">
        <title>The genome of the diatom Thalassiosira pseudonana: ecology, evolution, and metabolism.</title>
        <authorList>
            <person name="Armbrust E.V."/>
            <person name="Berges J.A."/>
            <person name="Bowler C."/>
            <person name="Green B.R."/>
            <person name="Martinez D."/>
            <person name="Putnam N.H."/>
            <person name="Zhou S."/>
            <person name="Allen A.E."/>
            <person name="Apt K.E."/>
            <person name="Bechner M."/>
            <person name="Brzezinski M.A."/>
            <person name="Chaal B.K."/>
            <person name="Chiovitti A."/>
            <person name="Davis A.K."/>
            <person name="Demarest M.S."/>
            <person name="Detter J.C."/>
            <person name="Glavina T."/>
            <person name="Goodstein D."/>
            <person name="Hadi M.Z."/>
            <person name="Hellsten U."/>
            <person name="Hildebrand M."/>
            <person name="Jenkins B.D."/>
            <person name="Jurka J."/>
            <person name="Kapitonov V.V."/>
            <person name="Kroger N."/>
            <person name="Lau W.W."/>
            <person name="Lane T.W."/>
            <person name="Larimer F.W."/>
            <person name="Lippmeier J.C."/>
            <person name="Lucas S."/>
            <person name="Medina M."/>
            <person name="Montsant A."/>
            <person name="Obornik M."/>
            <person name="Parker M.S."/>
            <person name="Palenik B."/>
            <person name="Pazour G.J."/>
            <person name="Richardson P.M."/>
            <person name="Rynearson T.A."/>
            <person name="Saito M.A."/>
            <person name="Schwartz D.C."/>
            <person name="Thamatrakoln K."/>
            <person name="Valentin K."/>
            <person name="Vardi A."/>
            <person name="Wilkerson F.P."/>
            <person name="Rokhsar D.S."/>
        </authorList>
    </citation>
    <scope>NUCLEOTIDE SEQUENCE [LARGE SCALE GENOMIC DNA]</scope>
    <source>
        <strain evidence="4 5">CCMP1335</strain>
    </source>
</reference>
<evidence type="ECO:0000313" key="5">
    <source>
        <dbReference type="Proteomes" id="UP000001449"/>
    </source>
</evidence>
<evidence type="ECO:0000256" key="2">
    <source>
        <dbReference type="SAM" id="Phobius"/>
    </source>
</evidence>
<protein>
    <recommendedName>
        <fullName evidence="6">Glycoside hydrolase family 19 catalytic domain-containing protein</fullName>
    </recommendedName>
</protein>
<keyword evidence="3" id="KW-0732">Signal</keyword>
<evidence type="ECO:0008006" key="6">
    <source>
        <dbReference type="Google" id="ProtNLM"/>
    </source>
</evidence>
<sequence length="1008" mass="108805">MPIKFVAILHLLVGIHQASSSIPTVIQTNIQRSLAADIRLANLINSLNNAENSIDNDLFLYQTPSFQWIPSTVYRYDDFLESLKIMATDGVAGKTLYTGEDVENGHVYGMVNIAAFLAQSMKETIQYDACDENSWDLVGGKYPLSNACGQLGQSYQDYHCSDEEAHMECPVDPNMKITGVTHAKWYGAPGPLFCQPKTEEQPFSGFWDHLYECNKGWANPPEFCSDYEDQKAGRYDQSVSYANTAGRTDVEGCCWWGRGVIQTSGVCNFGKLNYFLGARAAEEGRPSRYPTVDFCKDPEIICSSSEYKELKWIAGMFYWLESVQTYNEGGWDYLTELRAFVDGGAVGTGFIDAVSGIVNRGCHNPPCGTGALDGGLERSANFNKVLEAFFGGDIPDVAAPYPSPSGTDSDTNSNGSAHDNSPTGSQSNESNFSTIGGSDWYPNYNGDWSLGRCQNDLPLPSGRPSYPSHLQCCEMAYGGQASGYCLSFVSDNNDKPAPIASPSKNESISSTPESPKVDYGSSSWYPDYNADWSMGSCKNDLPLPSGRPSYSSQLECCSNAYGGQASGYCLSSATTGSTNESTPSVSENNAPVENSTPVGQNKHWYANYNPQYALGKCIDDEPVPDNRPWYDSPTECCNRAYGGQASGACLAFATNGMSSFVTNSSSASLRRGDLMFYTCGANNEVPIDSMIVDIAFDYEIVAGDVILPDLKKKVMDHLAGSLGCDSSVQSERNILRKAIGDDALLGFQTSGGSDVIDGTSATECIHVVGHLAAFVQRDTPSEVVDRAKQVVLSAIRDGMTSYSSETQRVVFFGEHHSSSSKLYQTNESKAESAPKSSAWVATVVSLLCIAVALSITYLVAKRRRNRNAQVVADAKPDSLEDTCIGIDRTARISFADANAYSEGECEYTVGLDLSNITPESNLSTDELSNANGTNAMITAGEPNPPLYLSNIEETSIAKIEDENYGGDIDAGGGVNFVVVDDSPYISAISFANGSLLNVNGDVEDEEAN</sequence>
<dbReference type="RefSeq" id="XP_002294286.1">
    <property type="nucleotide sequence ID" value="XM_002294250.1"/>
</dbReference>
<feature type="compositionally biased region" description="Polar residues" evidence="1">
    <location>
        <begin position="404"/>
        <end position="432"/>
    </location>
</feature>
<dbReference type="eggNOG" id="ENOG502T42N">
    <property type="taxonomic scope" value="Eukaryota"/>
</dbReference>
<organism evidence="4 5">
    <name type="scientific">Thalassiosira pseudonana</name>
    <name type="common">Marine diatom</name>
    <name type="synonym">Cyclotella nana</name>
    <dbReference type="NCBI Taxonomy" id="35128"/>
    <lineage>
        <taxon>Eukaryota</taxon>
        <taxon>Sar</taxon>
        <taxon>Stramenopiles</taxon>
        <taxon>Ochrophyta</taxon>
        <taxon>Bacillariophyta</taxon>
        <taxon>Coscinodiscophyceae</taxon>
        <taxon>Thalassiosirophycidae</taxon>
        <taxon>Thalassiosirales</taxon>
        <taxon>Thalassiosiraceae</taxon>
        <taxon>Thalassiosira</taxon>
    </lineage>
</organism>
<evidence type="ECO:0000313" key="4">
    <source>
        <dbReference type="EMBL" id="EED88641.1"/>
    </source>
</evidence>
<feature type="signal peptide" evidence="3">
    <location>
        <begin position="1"/>
        <end position="20"/>
    </location>
</feature>
<evidence type="ECO:0000256" key="3">
    <source>
        <dbReference type="SAM" id="SignalP"/>
    </source>
</evidence>
<keyword evidence="2" id="KW-0812">Transmembrane</keyword>
<feature type="chain" id="PRO_5002869784" description="Glycoside hydrolase family 19 catalytic domain-containing protein" evidence="3">
    <location>
        <begin position="21"/>
        <end position="1008"/>
    </location>
</feature>
<dbReference type="InParanoid" id="B8CDM5"/>
<name>B8CDM5_THAPS</name>
<evidence type="ECO:0000256" key="1">
    <source>
        <dbReference type="SAM" id="MobiDB-lite"/>
    </source>
</evidence>
<dbReference type="GeneID" id="7450292"/>
<dbReference type="Gene3D" id="1.10.530.10">
    <property type="match status" value="1"/>
</dbReference>
<accession>B8CDM5</accession>
<feature type="compositionally biased region" description="Polar residues" evidence="1">
    <location>
        <begin position="502"/>
        <end position="513"/>
    </location>
</feature>
<dbReference type="Proteomes" id="UP000001449">
    <property type="component" value="Chromosome 15"/>
</dbReference>
<feature type="region of interest" description="Disordered" evidence="1">
    <location>
        <begin position="496"/>
        <end position="520"/>
    </location>
</feature>
<keyword evidence="5" id="KW-1185">Reference proteome</keyword>
<dbReference type="PANTHER" id="PTHR21113">
    <property type="entry name" value="AGAP001705-PA"/>
    <property type="match status" value="1"/>
</dbReference>
<keyword evidence="2" id="KW-1133">Transmembrane helix</keyword>
<gene>
    <name evidence="4" type="ORF">THAPSDRAFT_10256</name>
</gene>
<dbReference type="AlphaFoldDB" id="B8CDM5"/>
<dbReference type="EMBL" id="CM000650">
    <property type="protein sequence ID" value="EED88641.1"/>
    <property type="molecule type" value="Genomic_DNA"/>
</dbReference>
<dbReference type="KEGG" id="tps:THAPSDRAFT_10256"/>
<keyword evidence="2" id="KW-0472">Membrane</keyword>
<dbReference type="PaxDb" id="35128-Thaps10256"/>
<dbReference type="HOGENOM" id="CLU_298370_0_0_1"/>
<proteinExistence type="predicted"/>
<feature type="region of interest" description="Disordered" evidence="1">
    <location>
        <begin position="400"/>
        <end position="432"/>
    </location>
</feature>
<dbReference type="PANTHER" id="PTHR21113:SF4">
    <property type="entry name" value="CHITIN-BINDING TYPE-4 DOMAIN-CONTAINING PROTEIN"/>
    <property type="match status" value="1"/>
</dbReference>
<feature type="region of interest" description="Disordered" evidence="1">
    <location>
        <begin position="579"/>
        <end position="598"/>
    </location>
</feature>